<evidence type="ECO:0000313" key="3">
    <source>
        <dbReference type="Proteomes" id="UP000822688"/>
    </source>
</evidence>
<reference evidence="2" key="1">
    <citation type="submission" date="2020-06" db="EMBL/GenBank/DDBJ databases">
        <title>WGS assembly of Ceratodon purpureus strain R40.</title>
        <authorList>
            <person name="Carey S.B."/>
            <person name="Jenkins J."/>
            <person name="Shu S."/>
            <person name="Lovell J.T."/>
            <person name="Sreedasyam A."/>
            <person name="Maumus F."/>
            <person name="Tiley G.P."/>
            <person name="Fernandez-Pozo N."/>
            <person name="Barry K."/>
            <person name="Chen C."/>
            <person name="Wang M."/>
            <person name="Lipzen A."/>
            <person name="Daum C."/>
            <person name="Saski C.A."/>
            <person name="Payton A.C."/>
            <person name="Mcbreen J.C."/>
            <person name="Conrad R.E."/>
            <person name="Kollar L.M."/>
            <person name="Olsson S."/>
            <person name="Huttunen S."/>
            <person name="Landis J.B."/>
            <person name="Wickett N.J."/>
            <person name="Johnson M.G."/>
            <person name="Rensing S.A."/>
            <person name="Grimwood J."/>
            <person name="Schmutz J."/>
            <person name="Mcdaniel S.F."/>
        </authorList>
    </citation>
    <scope>NUCLEOTIDE SEQUENCE</scope>
    <source>
        <strain evidence="2">R40</strain>
    </source>
</reference>
<organism evidence="2 3">
    <name type="scientific">Ceratodon purpureus</name>
    <name type="common">Fire moss</name>
    <name type="synonym">Dicranum purpureum</name>
    <dbReference type="NCBI Taxonomy" id="3225"/>
    <lineage>
        <taxon>Eukaryota</taxon>
        <taxon>Viridiplantae</taxon>
        <taxon>Streptophyta</taxon>
        <taxon>Embryophyta</taxon>
        <taxon>Bryophyta</taxon>
        <taxon>Bryophytina</taxon>
        <taxon>Bryopsida</taxon>
        <taxon>Dicranidae</taxon>
        <taxon>Pseudoditrichales</taxon>
        <taxon>Ditrichaceae</taxon>
        <taxon>Ceratodon</taxon>
    </lineage>
</organism>
<feature type="transmembrane region" description="Helical" evidence="1">
    <location>
        <begin position="116"/>
        <end position="140"/>
    </location>
</feature>
<keyword evidence="1" id="KW-0812">Transmembrane</keyword>
<accession>A0A8T0H9G4</accession>
<evidence type="ECO:0000313" key="2">
    <source>
        <dbReference type="EMBL" id="KAG0567890.1"/>
    </source>
</evidence>
<dbReference type="Proteomes" id="UP000822688">
    <property type="component" value="Chromosome 7"/>
</dbReference>
<feature type="transmembrane region" description="Helical" evidence="1">
    <location>
        <begin position="57"/>
        <end position="78"/>
    </location>
</feature>
<keyword evidence="3" id="KW-1185">Reference proteome</keyword>
<sequence>MALTGSATQEDGGKLPMQEITAVLKLLGMFLTAMSPLLLLPLFAADAQGRRWVEGRTGLCIFGVGVSTILTFLIAVNWDLVAPYAETSFVGLHSVFNVAKKVPGELVDWLQSGEGFYLLLKVFATLAVISLFSVRVLPILQKWLSSLKRRIKGRDINLEPRSVNVKSLPMIFILLLSVEKIINAT</sequence>
<evidence type="ECO:0000256" key="1">
    <source>
        <dbReference type="SAM" id="Phobius"/>
    </source>
</evidence>
<dbReference type="EMBL" id="CM026428">
    <property type="protein sequence ID" value="KAG0567890.1"/>
    <property type="molecule type" value="Genomic_DNA"/>
</dbReference>
<protein>
    <submittedName>
        <fullName evidence="2">Uncharacterized protein</fullName>
    </submittedName>
</protein>
<keyword evidence="1" id="KW-0472">Membrane</keyword>
<gene>
    <name evidence="2" type="ORF">KC19_7G169700</name>
</gene>
<feature type="transmembrane region" description="Helical" evidence="1">
    <location>
        <begin position="20"/>
        <end position="45"/>
    </location>
</feature>
<name>A0A8T0H9G4_CERPU</name>
<comment type="caution">
    <text evidence="2">The sequence shown here is derived from an EMBL/GenBank/DDBJ whole genome shotgun (WGS) entry which is preliminary data.</text>
</comment>
<keyword evidence="1" id="KW-1133">Transmembrane helix</keyword>
<proteinExistence type="predicted"/>
<dbReference type="AlphaFoldDB" id="A0A8T0H9G4"/>